<dbReference type="RefSeq" id="WP_110377958.1">
    <property type="nucleotide sequence ID" value="NZ_JAHBRY010000001.1"/>
</dbReference>
<feature type="domain" description="Multidrug resistance protein MdtA-like barrel-sandwich hybrid" evidence="4">
    <location>
        <begin position="49"/>
        <end position="244"/>
    </location>
</feature>
<dbReference type="AlphaFoldDB" id="A0A2V3U4W8"/>
<dbReference type="Pfam" id="PF25917">
    <property type="entry name" value="BSH_RND"/>
    <property type="match status" value="1"/>
</dbReference>
<keyword evidence="3" id="KW-0812">Transmembrane</keyword>
<feature type="transmembrane region" description="Helical" evidence="3">
    <location>
        <begin position="6"/>
        <end position="24"/>
    </location>
</feature>
<dbReference type="InterPro" id="IPR058792">
    <property type="entry name" value="Beta-barrel_RND_2"/>
</dbReference>
<dbReference type="EMBL" id="QJJK01000016">
    <property type="protein sequence ID" value="PXW52472.1"/>
    <property type="molecule type" value="Genomic_DNA"/>
</dbReference>
<keyword evidence="1" id="KW-0175">Coiled coil</keyword>
<dbReference type="SUPFAM" id="SSF111369">
    <property type="entry name" value="HlyD-like secretion proteins"/>
    <property type="match status" value="3"/>
</dbReference>
<dbReference type="Pfam" id="PF25954">
    <property type="entry name" value="Beta-barrel_RND_2"/>
    <property type="match status" value="1"/>
</dbReference>
<gene>
    <name evidence="6" type="ORF">C7450_11645</name>
</gene>
<keyword evidence="7" id="KW-1185">Reference proteome</keyword>
<evidence type="ECO:0000256" key="1">
    <source>
        <dbReference type="SAM" id="Coils"/>
    </source>
</evidence>
<reference evidence="6 7" key="1">
    <citation type="submission" date="2018-05" db="EMBL/GenBank/DDBJ databases">
        <title>Genomic Encyclopedia of Type Strains, Phase IV (KMG-IV): sequencing the most valuable type-strain genomes for metagenomic binning, comparative biology and taxonomic classification.</title>
        <authorList>
            <person name="Goeker M."/>
        </authorList>
    </citation>
    <scope>NUCLEOTIDE SEQUENCE [LARGE SCALE GENOMIC DNA]</scope>
    <source>
        <strain evidence="6 7">DSM 6462</strain>
    </source>
</reference>
<accession>A0A2V3U4W8</accession>
<dbReference type="InterPro" id="IPR058625">
    <property type="entry name" value="MdtA-like_BSH"/>
</dbReference>
<feature type="coiled-coil region" evidence="1">
    <location>
        <begin position="88"/>
        <end position="122"/>
    </location>
</feature>
<evidence type="ECO:0000256" key="2">
    <source>
        <dbReference type="SAM" id="MobiDB-lite"/>
    </source>
</evidence>
<evidence type="ECO:0000256" key="3">
    <source>
        <dbReference type="SAM" id="Phobius"/>
    </source>
</evidence>
<dbReference type="InterPro" id="IPR050739">
    <property type="entry name" value="MFP"/>
</dbReference>
<evidence type="ECO:0000313" key="6">
    <source>
        <dbReference type="EMBL" id="PXW52472.1"/>
    </source>
</evidence>
<organism evidence="6 7">
    <name type="scientific">Chelatococcus asaccharovorans</name>
    <dbReference type="NCBI Taxonomy" id="28210"/>
    <lineage>
        <taxon>Bacteria</taxon>
        <taxon>Pseudomonadati</taxon>
        <taxon>Pseudomonadota</taxon>
        <taxon>Alphaproteobacteria</taxon>
        <taxon>Hyphomicrobiales</taxon>
        <taxon>Chelatococcaceae</taxon>
        <taxon>Chelatococcus</taxon>
    </lineage>
</organism>
<dbReference type="Proteomes" id="UP000248021">
    <property type="component" value="Unassembled WGS sequence"/>
</dbReference>
<keyword evidence="3" id="KW-0472">Membrane</keyword>
<evidence type="ECO:0000259" key="5">
    <source>
        <dbReference type="Pfam" id="PF25954"/>
    </source>
</evidence>
<sequence length="375" mass="39413">MSTSHVIRASAAITIGIVGALLILQSWQLPPFHGSVETTENAYVRGKVTTLSPQVTGYVVAVNARDYQNVHAGDVIVQIDDRIYRQKLKQAEATLAMKRAALQNSEQSQRAAEARIRSSEAQVTSANAALDVARSNAERVEALLPRGATTQSAADQAHGTLAQAQATLHQAESAVDVARQDLQSIIVNRDSLKAEIDNAVAAVELAKIDLANTHIVAPADGQLGEVGARLGQYVSVGTQLAALVPEQVWVVANFKETQLSGMKIGQPVTFTVDALQGETLTGHIEQFSPAAGSEFAVLKADNATGNFTKVTQRLPVRIAIDPGQPLTKRLAPGMSVVVSVDTATKAAAAATPASPQPADPDHAPAGKPVAERRSS</sequence>
<dbReference type="OrthoDB" id="9811754at2"/>
<protein>
    <submittedName>
        <fullName evidence="6">Multidrug resistance efflux pump</fullName>
    </submittedName>
</protein>
<name>A0A2V3U4W8_9HYPH</name>
<feature type="domain" description="CusB-like beta-barrel" evidence="5">
    <location>
        <begin position="247"/>
        <end position="291"/>
    </location>
</feature>
<dbReference type="PANTHER" id="PTHR30386:SF24">
    <property type="entry name" value="MULTIDRUG RESISTANCE EFFLUX PUMP"/>
    <property type="match status" value="1"/>
</dbReference>
<evidence type="ECO:0000313" key="7">
    <source>
        <dbReference type="Proteomes" id="UP000248021"/>
    </source>
</evidence>
<dbReference type="Gene3D" id="2.40.50.100">
    <property type="match status" value="1"/>
</dbReference>
<dbReference type="Gene3D" id="1.10.287.470">
    <property type="entry name" value="Helix hairpin bin"/>
    <property type="match status" value="2"/>
</dbReference>
<proteinExistence type="predicted"/>
<feature type="coiled-coil region" evidence="1">
    <location>
        <begin position="161"/>
        <end position="209"/>
    </location>
</feature>
<dbReference type="PANTHER" id="PTHR30386">
    <property type="entry name" value="MEMBRANE FUSION SUBUNIT OF EMRAB-TOLC MULTIDRUG EFFLUX PUMP"/>
    <property type="match status" value="1"/>
</dbReference>
<dbReference type="Gene3D" id="2.40.30.170">
    <property type="match status" value="1"/>
</dbReference>
<keyword evidence="3" id="KW-1133">Transmembrane helix</keyword>
<feature type="region of interest" description="Disordered" evidence="2">
    <location>
        <begin position="345"/>
        <end position="375"/>
    </location>
</feature>
<evidence type="ECO:0000259" key="4">
    <source>
        <dbReference type="Pfam" id="PF25917"/>
    </source>
</evidence>
<feature type="compositionally biased region" description="Basic and acidic residues" evidence="2">
    <location>
        <begin position="359"/>
        <end position="375"/>
    </location>
</feature>
<comment type="caution">
    <text evidence="6">The sequence shown here is derived from an EMBL/GenBank/DDBJ whole genome shotgun (WGS) entry which is preliminary data.</text>
</comment>